<feature type="transmembrane region" description="Helical" evidence="1">
    <location>
        <begin position="63"/>
        <end position="86"/>
    </location>
</feature>
<dbReference type="RefSeq" id="WP_378579608.1">
    <property type="nucleotide sequence ID" value="NZ_JBHSFQ010000040.1"/>
</dbReference>
<gene>
    <name evidence="3" type="ORF">ACFO4E_27105</name>
</gene>
<sequence>MSARPGPRARSADAPLWSMIALACGVHGAFATVACCLAAAVAARLAATGWPPLWEGHPPMWPAAAIALLWSAGWLHRLVAAARLLAAARRLRASLAGARVEPPERLARLAAECGLEGRVTAVSSGGMFAFTHGLLHPRVAVSTGLLALRDEELRAVLLHEGEHVRNRDPAKAVLASLVHARNFYVPFLGAWRWRFIAARELAADRVAQAGVGRGPVAGALLRVAEGPPWSAGAAVAAMGSAGLLELRVRRLEDPGAPIPVPGRFDRVWAVAAGSVLVAALVWAVFFLSAYPPPCRM</sequence>
<feature type="transmembrane region" description="Helical" evidence="1">
    <location>
        <begin position="20"/>
        <end position="43"/>
    </location>
</feature>
<dbReference type="CDD" id="cd07326">
    <property type="entry name" value="M56_BlaR1_MecR1_like"/>
    <property type="match status" value="1"/>
</dbReference>
<dbReference type="PANTHER" id="PTHR34978">
    <property type="entry name" value="POSSIBLE SENSOR-TRANSDUCER PROTEIN BLAR"/>
    <property type="match status" value="1"/>
</dbReference>
<dbReference type="Pfam" id="PF05569">
    <property type="entry name" value="Peptidase_M56"/>
    <property type="match status" value="1"/>
</dbReference>
<dbReference type="Proteomes" id="UP001595923">
    <property type="component" value="Unassembled WGS sequence"/>
</dbReference>
<proteinExistence type="predicted"/>
<comment type="caution">
    <text evidence="3">The sequence shown here is derived from an EMBL/GenBank/DDBJ whole genome shotgun (WGS) entry which is preliminary data.</text>
</comment>
<dbReference type="EMBL" id="JBHSFQ010000040">
    <property type="protein sequence ID" value="MFC4565542.1"/>
    <property type="molecule type" value="Genomic_DNA"/>
</dbReference>
<keyword evidence="1" id="KW-1133">Transmembrane helix</keyword>
<keyword evidence="1" id="KW-0812">Transmembrane</keyword>
<evidence type="ECO:0000256" key="1">
    <source>
        <dbReference type="SAM" id="Phobius"/>
    </source>
</evidence>
<protein>
    <submittedName>
        <fullName evidence="3">M56 family metallopeptidase</fullName>
    </submittedName>
</protein>
<evidence type="ECO:0000313" key="4">
    <source>
        <dbReference type="Proteomes" id="UP001595923"/>
    </source>
</evidence>
<dbReference type="InterPro" id="IPR008756">
    <property type="entry name" value="Peptidase_M56"/>
</dbReference>
<keyword evidence="1" id="KW-0472">Membrane</keyword>
<dbReference type="PROSITE" id="PS51257">
    <property type="entry name" value="PROKAR_LIPOPROTEIN"/>
    <property type="match status" value="1"/>
</dbReference>
<evidence type="ECO:0000313" key="3">
    <source>
        <dbReference type="EMBL" id="MFC4565542.1"/>
    </source>
</evidence>
<keyword evidence="4" id="KW-1185">Reference proteome</keyword>
<organism evidence="3 4">
    <name type="scientific">Nocardiopsis mangrovi</name>
    <dbReference type="NCBI Taxonomy" id="1179818"/>
    <lineage>
        <taxon>Bacteria</taxon>
        <taxon>Bacillati</taxon>
        <taxon>Actinomycetota</taxon>
        <taxon>Actinomycetes</taxon>
        <taxon>Streptosporangiales</taxon>
        <taxon>Nocardiopsidaceae</taxon>
        <taxon>Nocardiopsis</taxon>
    </lineage>
</organism>
<feature type="transmembrane region" description="Helical" evidence="1">
    <location>
        <begin position="267"/>
        <end position="290"/>
    </location>
</feature>
<feature type="domain" description="Peptidase M56" evidence="2">
    <location>
        <begin position="64"/>
        <end position="248"/>
    </location>
</feature>
<reference evidence="4" key="1">
    <citation type="journal article" date="2019" name="Int. J. Syst. Evol. Microbiol.">
        <title>The Global Catalogue of Microorganisms (GCM) 10K type strain sequencing project: providing services to taxonomists for standard genome sequencing and annotation.</title>
        <authorList>
            <consortium name="The Broad Institute Genomics Platform"/>
            <consortium name="The Broad Institute Genome Sequencing Center for Infectious Disease"/>
            <person name="Wu L."/>
            <person name="Ma J."/>
        </authorList>
    </citation>
    <scope>NUCLEOTIDE SEQUENCE [LARGE SCALE GENOMIC DNA]</scope>
    <source>
        <strain evidence="4">XZYJ18</strain>
    </source>
</reference>
<accession>A0ABV9E4K3</accession>
<dbReference type="Gene3D" id="3.30.2010.10">
    <property type="entry name" value="Metalloproteases ('zincins'), catalytic domain"/>
    <property type="match status" value="1"/>
</dbReference>
<dbReference type="InterPro" id="IPR052173">
    <property type="entry name" value="Beta-lactam_resp_regulator"/>
</dbReference>
<dbReference type="PANTHER" id="PTHR34978:SF3">
    <property type="entry name" value="SLR0241 PROTEIN"/>
    <property type="match status" value="1"/>
</dbReference>
<evidence type="ECO:0000259" key="2">
    <source>
        <dbReference type="Pfam" id="PF05569"/>
    </source>
</evidence>
<name>A0ABV9E4K3_9ACTN</name>